<reference evidence="4" key="1">
    <citation type="submission" date="2018-02" db="EMBL/GenBank/DDBJ databases">
        <authorList>
            <person name="Cohen D.B."/>
            <person name="Kent A.D."/>
        </authorList>
    </citation>
    <scope>NUCLEOTIDE SEQUENCE</scope>
</reference>
<dbReference type="AlphaFoldDB" id="A0A2N9F9U9"/>
<organism evidence="4">
    <name type="scientific">Fagus sylvatica</name>
    <name type="common">Beechnut</name>
    <dbReference type="NCBI Taxonomy" id="28930"/>
    <lineage>
        <taxon>Eukaryota</taxon>
        <taxon>Viridiplantae</taxon>
        <taxon>Streptophyta</taxon>
        <taxon>Embryophyta</taxon>
        <taxon>Tracheophyta</taxon>
        <taxon>Spermatophyta</taxon>
        <taxon>Magnoliopsida</taxon>
        <taxon>eudicotyledons</taxon>
        <taxon>Gunneridae</taxon>
        <taxon>Pentapetalae</taxon>
        <taxon>rosids</taxon>
        <taxon>fabids</taxon>
        <taxon>Fagales</taxon>
        <taxon>Fagaceae</taxon>
        <taxon>Fagus</taxon>
    </lineage>
</organism>
<feature type="domain" description="Reverse transcriptase Ty1/copia-type" evidence="2">
    <location>
        <begin position="532"/>
        <end position="775"/>
    </location>
</feature>
<dbReference type="SUPFAM" id="SSF56672">
    <property type="entry name" value="DNA/RNA polymerases"/>
    <property type="match status" value="1"/>
</dbReference>
<proteinExistence type="predicted"/>
<feature type="compositionally biased region" description="Pro residues" evidence="1">
    <location>
        <begin position="423"/>
        <end position="433"/>
    </location>
</feature>
<accession>A0A2N9F9U9</accession>
<dbReference type="InterPro" id="IPR029472">
    <property type="entry name" value="Copia-like_N"/>
</dbReference>
<dbReference type="PANTHER" id="PTHR11439">
    <property type="entry name" value="GAG-POL-RELATED RETROTRANSPOSON"/>
    <property type="match status" value="1"/>
</dbReference>
<evidence type="ECO:0000256" key="1">
    <source>
        <dbReference type="SAM" id="MobiDB-lite"/>
    </source>
</evidence>
<dbReference type="InterPro" id="IPR043502">
    <property type="entry name" value="DNA/RNA_pol_sf"/>
</dbReference>
<sequence>MANSDSFPFAPTDTSEYLGDVPTSKYYLHHGDSPGAILVSQSLVGDNYHTWSRSMVMALTAKNKIGFVNGVIEQPQDEFSPAYNAWVRCNTMVISWLLNSLSKEIASSVIYANTAKEIWEDLRESYYTRLKSLWDELSNFRPIPDCSCGAMKVLLDNKQHEYVMQFLMGLNDSFSHVRAQILMTDPLPSITKAFGLVIQEERQRNISIPSIASAADSVALFTRGEAARHNYDKCYKLHGYPPGYKFKAKMHSAHQSSAVAEDPHLPFTQAQCQQLLSMLSSQASLQSSQSPVTNQVMPQDSVSTSSTPHQAASAISHFMSDHMVHSLSKFTSVTASINTYIHLPNGEKVLATHIGTVQVTTSLLLTDDLVTWKRIGLGRKKNGLYFLQVSADAVPYSPFPLIAAHTAVNNTPVFDPPDIASDPPAPSFTPPAPTLRKSTRLHKPPSYLQAFHCNHASSVTAQGHSSPATKQGTAPTDFPLSNYISYSHLAPCYHSFVLNASAIREPTSFHEASKDPNWCQAMQTELAALEANHTWSLQSLPPGKVPIGSKWVFKVKLRSDGSLERYKARLVAKGYNQQEGFDYFETFSPVAKFVTVRSLLAIAAVKSWALYQLDVNNAFLHGELDEEVYMTLPQGFHSKGEHSNTVCKLNKSLYGLKQASRQWFSKFSTTLLNHGFIQSKADYSLFTRQDGSSFIALLVYVDDILIASSDAVAVQKLKQFLDAQFKLKDLGPVRYFLGLEIARSSQGISVSQRKYALEILEDAGLLGCKPVKCPMDHNLKLSKLEGPLLHDPTAYRRLIGRLMYLTLTRPDIVFAVHKLSQFMEHPREPHYKAAQHILQYIKGAPSQGMLYPSNSELHIKAFSDSDWAGCPDTRRSTTGYCIFLGNSLVSWRSKKQTTVSRSSAEAEYRAMASAVCEVIWLRSLLHDLQIPHPNAALLFSDSQAAIHIAANPVFHERTKHIEIDCHLVRDKIQEGVIRNLHVPSKHQVADIMTKALGFTLFSSLIAKMGMHNLCTPS</sequence>
<dbReference type="InterPro" id="IPR013103">
    <property type="entry name" value="RVT_2"/>
</dbReference>
<protein>
    <recommendedName>
        <fullName evidence="5">Reverse transcriptase Ty1/copia-type domain-containing protein</fullName>
    </recommendedName>
</protein>
<evidence type="ECO:0000313" key="4">
    <source>
        <dbReference type="EMBL" id="SPC83790.1"/>
    </source>
</evidence>
<dbReference type="Pfam" id="PF14244">
    <property type="entry name" value="Retrotran_gag_3"/>
    <property type="match status" value="1"/>
</dbReference>
<evidence type="ECO:0000259" key="2">
    <source>
        <dbReference type="Pfam" id="PF07727"/>
    </source>
</evidence>
<gene>
    <name evidence="4" type="ORF">FSB_LOCUS11672</name>
</gene>
<feature type="region of interest" description="Disordered" evidence="1">
    <location>
        <begin position="420"/>
        <end position="439"/>
    </location>
</feature>
<evidence type="ECO:0000259" key="3">
    <source>
        <dbReference type="Pfam" id="PF14244"/>
    </source>
</evidence>
<dbReference type="PANTHER" id="PTHR11439:SF494">
    <property type="entry name" value="CYSTEINE-RICH RLK (RECEPTOR-LIKE PROTEIN KINASE) 8"/>
    <property type="match status" value="1"/>
</dbReference>
<name>A0A2N9F9U9_FAGSY</name>
<dbReference type="Pfam" id="PF07727">
    <property type="entry name" value="RVT_2"/>
    <property type="match status" value="1"/>
</dbReference>
<dbReference type="EMBL" id="OIVN01000668">
    <property type="protein sequence ID" value="SPC83790.1"/>
    <property type="molecule type" value="Genomic_DNA"/>
</dbReference>
<dbReference type="CDD" id="cd09272">
    <property type="entry name" value="RNase_HI_RT_Ty1"/>
    <property type="match status" value="1"/>
</dbReference>
<feature type="domain" description="Retrotransposon Copia-like N-terminal" evidence="3">
    <location>
        <begin position="29"/>
        <end position="75"/>
    </location>
</feature>
<evidence type="ECO:0008006" key="5">
    <source>
        <dbReference type="Google" id="ProtNLM"/>
    </source>
</evidence>